<evidence type="ECO:0000313" key="7">
    <source>
        <dbReference type="EMBL" id="QDT97275.1"/>
    </source>
</evidence>
<feature type="domain" description="Sulfatase N-terminal" evidence="6">
    <location>
        <begin position="32"/>
        <end position="423"/>
    </location>
</feature>
<keyword evidence="4" id="KW-0106">Calcium</keyword>
<dbReference type="InterPro" id="IPR017850">
    <property type="entry name" value="Alkaline_phosphatase_core_sf"/>
</dbReference>
<dbReference type="Pfam" id="PF00884">
    <property type="entry name" value="Sulfatase"/>
    <property type="match status" value="1"/>
</dbReference>
<accession>A0A517VW95</accession>
<dbReference type="PANTHER" id="PTHR42693:SF53">
    <property type="entry name" value="ENDO-4-O-SULFATASE"/>
    <property type="match status" value="1"/>
</dbReference>
<keyword evidence="2" id="KW-0479">Metal-binding</keyword>
<name>A0A517VW95_9PLAN</name>
<evidence type="ECO:0000259" key="6">
    <source>
        <dbReference type="Pfam" id="PF00884"/>
    </source>
</evidence>
<protein>
    <submittedName>
        <fullName evidence="7">Arylsulfatase</fullName>
        <ecNumber evidence="7">3.1.6.1</ecNumber>
    </submittedName>
</protein>
<dbReference type="EC" id="3.1.6.1" evidence="7"/>
<evidence type="ECO:0000256" key="1">
    <source>
        <dbReference type="ARBA" id="ARBA00008779"/>
    </source>
</evidence>
<dbReference type="PROSITE" id="PS00149">
    <property type="entry name" value="SULFATASE_2"/>
    <property type="match status" value="1"/>
</dbReference>
<organism evidence="7 8">
    <name type="scientific">Gimesia aquarii</name>
    <dbReference type="NCBI Taxonomy" id="2527964"/>
    <lineage>
        <taxon>Bacteria</taxon>
        <taxon>Pseudomonadati</taxon>
        <taxon>Planctomycetota</taxon>
        <taxon>Planctomycetia</taxon>
        <taxon>Planctomycetales</taxon>
        <taxon>Planctomycetaceae</taxon>
        <taxon>Gimesia</taxon>
    </lineage>
</organism>
<dbReference type="RefSeq" id="WP_144985643.1">
    <property type="nucleotide sequence ID" value="NZ_CP037920.1"/>
</dbReference>
<dbReference type="Gene3D" id="3.40.720.10">
    <property type="entry name" value="Alkaline Phosphatase, subunit A"/>
    <property type="match status" value="1"/>
</dbReference>
<feature type="region of interest" description="Disordered" evidence="5">
    <location>
        <begin position="340"/>
        <end position="359"/>
    </location>
</feature>
<dbReference type="KEGG" id="gaw:V144x_27470"/>
<dbReference type="EMBL" id="CP037920">
    <property type="protein sequence ID" value="QDT97275.1"/>
    <property type="molecule type" value="Genomic_DNA"/>
</dbReference>
<sequence>MPNSRLPRFVILFCTFCFLFSFGTHLSAAEKPNIILIMCDDMGYSDIGCYGGEVETPHLNRLAREGMRFTQFYNNAKCTTTRASILTGLYPRFGKGGHMRQNMVTLGEAMKVAGYHTGLSGKWHLMRTKGYAKSKYPGGWIDRYDKTTHPFFRGFDSYYGVLDGCCNFFDPTISDPPYKRAGIRSFGHDDKAVTQFKEDYYTTDAFTDHTLDMIQRYSKDEKPFFIHLCYTAPHYPLHAKPKDIAKYVGKFKMGWDQMRKDRWKRIQKMGLAGENWSLSEGDSRSYAWETANHEFEDLRMAVYAAMIDSMDQNIGRIMTTLKATNQLDNTLVLFLSDNGGCSEEPGGRDPNKRTPGPKDDYVAVGPSWGWAQNSPFRRYKSWVHEGGISTPCIAWWPGKVPAGSINRSPAHIIDLMPTFLEMAETEYPKTYQGHDILPVEGTSMLALLKGEEKSLHNSLAWYWSGNRALRQGPWKLVWDSQVKEWELYDINADRCEINNLAAQHPDRVKQMTKDWFAWADKVELRSKLKADRKKKK</sequence>
<evidence type="ECO:0000256" key="3">
    <source>
        <dbReference type="ARBA" id="ARBA00022801"/>
    </source>
</evidence>
<dbReference type="CDD" id="cd16025">
    <property type="entry name" value="PAS_like"/>
    <property type="match status" value="1"/>
</dbReference>
<evidence type="ECO:0000313" key="8">
    <source>
        <dbReference type="Proteomes" id="UP000318704"/>
    </source>
</evidence>
<evidence type="ECO:0000256" key="4">
    <source>
        <dbReference type="ARBA" id="ARBA00022837"/>
    </source>
</evidence>
<reference evidence="7 8" key="1">
    <citation type="submission" date="2019-03" db="EMBL/GenBank/DDBJ databases">
        <title>Deep-cultivation of Planctomycetes and their phenomic and genomic characterization uncovers novel biology.</title>
        <authorList>
            <person name="Wiegand S."/>
            <person name="Jogler M."/>
            <person name="Boedeker C."/>
            <person name="Pinto D."/>
            <person name="Vollmers J."/>
            <person name="Rivas-Marin E."/>
            <person name="Kohn T."/>
            <person name="Peeters S.H."/>
            <person name="Heuer A."/>
            <person name="Rast P."/>
            <person name="Oberbeckmann S."/>
            <person name="Bunk B."/>
            <person name="Jeske O."/>
            <person name="Meyerdierks A."/>
            <person name="Storesund J.E."/>
            <person name="Kallscheuer N."/>
            <person name="Luecker S."/>
            <person name="Lage O.M."/>
            <person name="Pohl T."/>
            <person name="Merkel B.J."/>
            <person name="Hornburger P."/>
            <person name="Mueller R.-W."/>
            <person name="Bruemmer F."/>
            <person name="Labrenz M."/>
            <person name="Spormann A.M."/>
            <person name="Op den Camp H."/>
            <person name="Overmann J."/>
            <person name="Amann R."/>
            <person name="Jetten M.S.M."/>
            <person name="Mascher T."/>
            <person name="Medema M.H."/>
            <person name="Devos D.P."/>
            <person name="Kaster A.-K."/>
            <person name="Ovreas L."/>
            <person name="Rohde M."/>
            <person name="Galperin M.Y."/>
            <person name="Jogler C."/>
        </authorList>
    </citation>
    <scope>NUCLEOTIDE SEQUENCE [LARGE SCALE GENOMIC DNA]</scope>
    <source>
        <strain evidence="7 8">V144</strain>
    </source>
</reference>
<feature type="compositionally biased region" description="Basic and acidic residues" evidence="5">
    <location>
        <begin position="345"/>
        <end position="359"/>
    </location>
</feature>
<gene>
    <name evidence="7" type="primary">atsA_35</name>
    <name evidence="7" type="ORF">V144x_27470</name>
</gene>
<keyword evidence="3 7" id="KW-0378">Hydrolase</keyword>
<evidence type="ECO:0000256" key="2">
    <source>
        <dbReference type="ARBA" id="ARBA00022723"/>
    </source>
</evidence>
<dbReference type="PANTHER" id="PTHR42693">
    <property type="entry name" value="ARYLSULFATASE FAMILY MEMBER"/>
    <property type="match status" value="1"/>
</dbReference>
<dbReference type="InterPro" id="IPR000917">
    <property type="entry name" value="Sulfatase_N"/>
</dbReference>
<dbReference type="Proteomes" id="UP000318704">
    <property type="component" value="Chromosome"/>
</dbReference>
<dbReference type="AlphaFoldDB" id="A0A517VW95"/>
<proteinExistence type="inferred from homology"/>
<dbReference type="GO" id="GO:0046872">
    <property type="term" value="F:metal ion binding"/>
    <property type="evidence" value="ECO:0007669"/>
    <property type="project" value="UniProtKB-KW"/>
</dbReference>
<dbReference type="InterPro" id="IPR024607">
    <property type="entry name" value="Sulfatase_CS"/>
</dbReference>
<dbReference type="InterPro" id="IPR050738">
    <property type="entry name" value="Sulfatase"/>
</dbReference>
<dbReference type="GO" id="GO:0004065">
    <property type="term" value="F:arylsulfatase activity"/>
    <property type="evidence" value="ECO:0007669"/>
    <property type="project" value="UniProtKB-EC"/>
</dbReference>
<comment type="similarity">
    <text evidence="1">Belongs to the sulfatase family.</text>
</comment>
<evidence type="ECO:0000256" key="5">
    <source>
        <dbReference type="SAM" id="MobiDB-lite"/>
    </source>
</evidence>
<dbReference type="SUPFAM" id="SSF53649">
    <property type="entry name" value="Alkaline phosphatase-like"/>
    <property type="match status" value="1"/>
</dbReference>
<dbReference type="Gene3D" id="3.30.1120.10">
    <property type="match status" value="1"/>
</dbReference>